<dbReference type="Proteomes" id="UP000019753">
    <property type="component" value="Unassembled WGS sequence"/>
</dbReference>
<dbReference type="CDD" id="cd01146">
    <property type="entry name" value="FhuD"/>
    <property type="match status" value="1"/>
</dbReference>
<feature type="domain" description="Fe/B12 periplasmic-binding" evidence="6">
    <location>
        <begin position="64"/>
        <end position="331"/>
    </location>
</feature>
<dbReference type="InterPro" id="IPR051313">
    <property type="entry name" value="Bact_iron-sidero_bind"/>
</dbReference>
<sequence length="331" mass="34341">MTPARRPRSLAVGLAALTAAALTACGTTEDPAAATPEDEPATVAGPVTVTDERGEVTLEAPAQDVVSLEWGLTENLLSLGVVPVGQADVEGYNTWNTVVPLEGDVADVGFRGEPSLEAIAALDADLVVTTTDLPEDVIAQIEEQVPVIAVRGSDATDPLGYMRETVELLAEATGTQDRATELLEGFDAAIADGRTALEEAGVAGAPVVMADGWDTNGVVSVRMFTEGSYLGAILGELGLDNVWQGEGDPDYGLATTDVEGLTVLEDVDFLYLVNGAFTDPFGESLAGNPIWEQRPFVTSGSVHRLPDGIWLFGGPAAGEAYVDAVVAALTD</sequence>
<dbReference type="PROSITE" id="PS50983">
    <property type="entry name" value="FE_B12_PBP"/>
    <property type="match status" value="1"/>
</dbReference>
<dbReference type="PANTHER" id="PTHR30532">
    <property type="entry name" value="IRON III DICITRATE-BINDING PERIPLASMIC PROTEIN"/>
    <property type="match status" value="1"/>
</dbReference>
<dbReference type="Pfam" id="PF01497">
    <property type="entry name" value="Peripla_BP_2"/>
    <property type="match status" value="1"/>
</dbReference>
<proteinExistence type="inferred from homology"/>
<feature type="chain" id="PRO_5038937685" evidence="5">
    <location>
        <begin position="25"/>
        <end position="331"/>
    </location>
</feature>
<evidence type="ECO:0000256" key="3">
    <source>
        <dbReference type="ARBA" id="ARBA00022448"/>
    </source>
</evidence>
<keyword evidence="4 5" id="KW-0732">Signal</keyword>
<evidence type="ECO:0000256" key="2">
    <source>
        <dbReference type="ARBA" id="ARBA00008814"/>
    </source>
</evidence>
<keyword evidence="3" id="KW-0813">Transport</keyword>
<dbReference type="PANTHER" id="PTHR30532:SF1">
    <property type="entry name" value="IRON(3+)-HYDROXAMATE-BINDING PROTEIN FHUD"/>
    <property type="match status" value="1"/>
</dbReference>
<evidence type="ECO:0000256" key="5">
    <source>
        <dbReference type="SAM" id="SignalP"/>
    </source>
</evidence>
<dbReference type="SUPFAM" id="SSF53807">
    <property type="entry name" value="Helical backbone' metal receptor"/>
    <property type="match status" value="1"/>
</dbReference>
<name>A0A021VSV0_9CELL</name>
<dbReference type="PROSITE" id="PS51257">
    <property type="entry name" value="PROKAR_LIPOPROTEIN"/>
    <property type="match status" value="1"/>
</dbReference>
<dbReference type="OrthoDB" id="9793175at2"/>
<reference evidence="7 8" key="1">
    <citation type="submission" date="2014-01" db="EMBL/GenBank/DDBJ databases">
        <title>Actinotalea ferrariae CF5-4.</title>
        <authorList>
            <person name="Chen F."/>
            <person name="Li Y."/>
            <person name="Wang G."/>
        </authorList>
    </citation>
    <scope>NUCLEOTIDE SEQUENCE [LARGE SCALE GENOMIC DNA]</scope>
    <source>
        <strain evidence="7 8">CF5-4</strain>
    </source>
</reference>
<dbReference type="InterPro" id="IPR002491">
    <property type="entry name" value="ABC_transptr_periplasmic_BD"/>
</dbReference>
<dbReference type="Gene3D" id="3.40.50.1980">
    <property type="entry name" value="Nitrogenase molybdenum iron protein domain"/>
    <property type="match status" value="2"/>
</dbReference>
<comment type="similarity">
    <text evidence="2">Belongs to the bacterial solute-binding protein 8 family.</text>
</comment>
<evidence type="ECO:0000256" key="1">
    <source>
        <dbReference type="ARBA" id="ARBA00004196"/>
    </source>
</evidence>
<evidence type="ECO:0000313" key="8">
    <source>
        <dbReference type="Proteomes" id="UP000019753"/>
    </source>
</evidence>
<dbReference type="GO" id="GO:0030288">
    <property type="term" value="C:outer membrane-bounded periplasmic space"/>
    <property type="evidence" value="ECO:0007669"/>
    <property type="project" value="TreeGrafter"/>
</dbReference>
<feature type="signal peptide" evidence="5">
    <location>
        <begin position="1"/>
        <end position="24"/>
    </location>
</feature>
<protein>
    <submittedName>
        <fullName evidence="7">ABC transporter substrate-binding protein</fullName>
    </submittedName>
</protein>
<organism evidence="7 8">
    <name type="scientific">Actinotalea ferrariae CF5-4</name>
    <dbReference type="NCBI Taxonomy" id="948458"/>
    <lineage>
        <taxon>Bacteria</taxon>
        <taxon>Bacillati</taxon>
        <taxon>Actinomycetota</taxon>
        <taxon>Actinomycetes</taxon>
        <taxon>Micrococcales</taxon>
        <taxon>Cellulomonadaceae</taxon>
        <taxon>Actinotalea</taxon>
    </lineage>
</organism>
<evidence type="ECO:0000259" key="6">
    <source>
        <dbReference type="PROSITE" id="PS50983"/>
    </source>
</evidence>
<keyword evidence="8" id="KW-1185">Reference proteome</keyword>
<evidence type="ECO:0000256" key="4">
    <source>
        <dbReference type="ARBA" id="ARBA00022729"/>
    </source>
</evidence>
<dbReference type="GO" id="GO:1901678">
    <property type="term" value="P:iron coordination entity transport"/>
    <property type="evidence" value="ECO:0007669"/>
    <property type="project" value="UniProtKB-ARBA"/>
</dbReference>
<accession>A0A021VSV0</accession>
<dbReference type="AlphaFoldDB" id="A0A021VSV0"/>
<dbReference type="EMBL" id="AXCW01000317">
    <property type="protein sequence ID" value="EYR62147.1"/>
    <property type="molecule type" value="Genomic_DNA"/>
</dbReference>
<gene>
    <name evidence="7" type="ORF">N866_11245</name>
</gene>
<dbReference type="RefSeq" id="WP_034228697.1">
    <property type="nucleotide sequence ID" value="NZ_AXCW01000317.1"/>
</dbReference>
<comment type="subcellular location">
    <subcellularLocation>
        <location evidence="1">Cell envelope</location>
    </subcellularLocation>
</comment>
<comment type="caution">
    <text evidence="7">The sequence shown here is derived from an EMBL/GenBank/DDBJ whole genome shotgun (WGS) entry which is preliminary data.</text>
</comment>
<evidence type="ECO:0000313" key="7">
    <source>
        <dbReference type="EMBL" id="EYR62147.1"/>
    </source>
</evidence>